<reference evidence="1" key="2">
    <citation type="journal article" date="2015" name="Data Brief">
        <title>Shoot transcriptome of the giant reed, Arundo donax.</title>
        <authorList>
            <person name="Barrero R.A."/>
            <person name="Guerrero F.D."/>
            <person name="Moolhuijzen P."/>
            <person name="Goolsby J.A."/>
            <person name="Tidwell J."/>
            <person name="Bellgard S.E."/>
            <person name="Bellgard M.I."/>
        </authorList>
    </citation>
    <scope>NUCLEOTIDE SEQUENCE</scope>
    <source>
        <tissue evidence="1">Shoot tissue taken approximately 20 cm above the soil surface</tissue>
    </source>
</reference>
<reference evidence="1" key="1">
    <citation type="submission" date="2014-09" db="EMBL/GenBank/DDBJ databases">
        <authorList>
            <person name="Magalhaes I.L.F."/>
            <person name="Oliveira U."/>
            <person name="Santos F.R."/>
            <person name="Vidigal T.H.D.A."/>
            <person name="Brescovit A.D."/>
            <person name="Santos A.J."/>
        </authorList>
    </citation>
    <scope>NUCLEOTIDE SEQUENCE</scope>
    <source>
        <tissue evidence="1">Shoot tissue taken approximately 20 cm above the soil surface</tissue>
    </source>
</reference>
<name>A0A0A8ZR23_ARUDO</name>
<evidence type="ECO:0000313" key="1">
    <source>
        <dbReference type="EMBL" id="JAD39200.1"/>
    </source>
</evidence>
<dbReference type="EMBL" id="GBRH01258695">
    <property type="protein sequence ID" value="JAD39200.1"/>
    <property type="molecule type" value="Transcribed_RNA"/>
</dbReference>
<accession>A0A0A8ZR23</accession>
<organism evidence="1">
    <name type="scientific">Arundo donax</name>
    <name type="common">Giant reed</name>
    <name type="synonym">Donax arundinaceus</name>
    <dbReference type="NCBI Taxonomy" id="35708"/>
    <lineage>
        <taxon>Eukaryota</taxon>
        <taxon>Viridiplantae</taxon>
        <taxon>Streptophyta</taxon>
        <taxon>Embryophyta</taxon>
        <taxon>Tracheophyta</taxon>
        <taxon>Spermatophyta</taxon>
        <taxon>Magnoliopsida</taxon>
        <taxon>Liliopsida</taxon>
        <taxon>Poales</taxon>
        <taxon>Poaceae</taxon>
        <taxon>PACMAD clade</taxon>
        <taxon>Arundinoideae</taxon>
        <taxon>Arundineae</taxon>
        <taxon>Arundo</taxon>
    </lineage>
</organism>
<sequence length="10" mass="1040">MGNGEEEMGS</sequence>
<protein>
    <submittedName>
        <fullName evidence="1">Uncharacterized protein</fullName>
    </submittedName>
</protein>
<proteinExistence type="predicted"/>